<evidence type="ECO:0000313" key="10">
    <source>
        <dbReference type="Proteomes" id="UP000192359"/>
    </source>
</evidence>
<evidence type="ECO:0000256" key="4">
    <source>
        <dbReference type="ARBA" id="ARBA00022801"/>
    </source>
</evidence>
<protein>
    <recommendedName>
        <fullName evidence="8">Peptidase S54 rhomboid domain-containing protein</fullName>
    </recommendedName>
</protein>
<sequence length="247" mass="26675">MSVCPRHPNQVTYVRCGRCGRLACGLCQVPREVGMMCVDCMAAAQAATPKVHYAKTAPTITYALIGINVVVWVLQFFFDSVTVAGIYNPLYVETTGEWHRLLTSGFLHSPTNITHLLLNMFTLYLFGQALEPLMGRWKFLVTYLLSILGGSIAVHLFSSMMGDMMISTLGASGGVFGLFGAFFALARARKQSTSSILILVAVNFVFGFIMPGISWEAHLGGLVTGAVTAALLNRIPTSGSRSGRPAK</sequence>
<name>A0A1Y1RRI1_9MICC</name>
<dbReference type="GO" id="GO:0004252">
    <property type="term" value="F:serine-type endopeptidase activity"/>
    <property type="evidence" value="ECO:0007669"/>
    <property type="project" value="InterPro"/>
</dbReference>
<dbReference type="InterPro" id="IPR035952">
    <property type="entry name" value="Rhomboid-like_sf"/>
</dbReference>
<feature type="transmembrane region" description="Helical" evidence="7">
    <location>
        <begin position="164"/>
        <end position="184"/>
    </location>
</feature>
<dbReference type="PANTHER" id="PTHR43731:SF14">
    <property type="entry name" value="PRESENILIN-ASSOCIATED RHOMBOID-LIKE PROTEIN, MITOCHONDRIAL"/>
    <property type="match status" value="1"/>
</dbReference>
<keyword evidence="5 7" id="KW-1133">Transmembrane helix</keyword>
<evidence type="ECO:0000256" key="2">
    <source>
        <dbReference type="ARBA" id="ARBA00009045"/>
    </source>
</evidence>
<feature type="transmembrane region" description="Helical" evidence="7">
    <location>
        <begin position="196"/>
        <end position="213"/>
    </location>
</feature>
<evidence type="ECO:0000313" key="9">
    <source>
        <dbReference type="EMBL" id="ORC22622.1"/>
    </source>
</evidence>
<comment type="similarity">
    <text evidence="2">Belongs to the peptidase S54 family.</text>
</comment>
<dbReference type="InterPro" id="IPR050925">
    <property type="entry name" value="Rhomboid_protease_S54"/>
</dbReference>
<evidence type="ECO:0000259" key="8">
    <source>
        <dbReference type="Pfam" id="PF01694"/>
    </source>
</evidence>
<dbReference type="PANTHER" id="PTHR43731">
    <property type="entry name" value="RHOMBOID PROTEASE"/>
    <property type="match status" value="1"/>
</dbReference>
<dbReference type="Proteomes" id="UP000192359">
    <property type="component" value="Unassembled WGS sequence"/>
</dbReference>
<evidence type="ECO:0000256" key="7">
    <source>
        <dbReference type="SAM" id="Phobius"/>
    </source>
</evidence>
<dbReference type="InterPro" id="IPR022764">
    <property type="entry name" value="Peptidase_S54_rhomboid_dom"/>
</dbReference>
<comment type="subcellular location">
    <subcellularLocation>
        <location evidence="1">Membrane</location>
        <topology evidence="1">Multi-pass membrane protein</topology>
    </subcellularLocation>
</comment>
<dbReference type="OrthoDB" id="9807874at2"/>
<keyword evidence="6 7" id="KW-0472">Membrane</keyword>
<keyword evidence="3 7" id="KW-0812">Transmembrane</keyword>
<dbReference type="GO" id="GO:0016020">
    <property type="term" value="C:membrane"/>
    <property type="evidence" value="ECO:0007669"/>
    <property type="project" value="UniProtKB-SubCell"/>
</dbReference>
<reference evidence="9 10" key="1">
    <citation type="submission" date="2016-05" db="EMBL/GenBank/DDBJ databases">
        <title>Draft genome sequence of a porcine commensal Rothia nasimurium.</title>
        <authorList>
            <person name="Gaiser R.A."/>
            <person name="Van Baarlen P."/>
            <person name="Wells J.M."/>
        </authorList>
    </citation>
    <scope>NUCLEOTIDE SEQUENCE [LARGE SCALE GENOMIC DNA]</scope>
    <source>
        <strain evidence="9 10">PT-32</strain>
    </source>
</reference>
<feature type="domain" description="Peptidase S54 rhomboid" evidence="8">
    <location>
        <begin position="96"/>
        <end position="232"/>
    </location>
</feature>
<evidence type="ECO:0000256" key="5">
    <source>
        <dbReference type="ARBA" id="ARBA00022989"/>
    </source>
</evidence>
<dbReference type="SUPFAM" id="SSF144091">
    <property type="entry name" value="Rhomboid-like"/>
    <property type="match status" value="1"/>
</dbReference>
<proteinExistence type="inferred from homology"/>
<feature type="transmembrane region" description="Helical" evidence="7">
    <location>
        <begin position="107"/>
        <end position="127"/>
    </location>
</feature>
<keyword evidence="4" id="KW-0378">Hydrolase</keyword>
<organism evidence="9 10">
    <name type="scientific">Rothia nasimurium</name>
    <dbReference type="NCBI Taxonomy" id="85336"/>
    <lineage>
        <taxon>Bacteria</taxon>
        <taxon>Bacillati</taxon>
        <taxon>Actinomycetota</taxon>
        <taxon>Actinomycetes</taxon>
        <taxon>Micrococcales</taxon>
        <taxon>Micrococcaceae</taxon>
        <taxon>Rothia</taxon>
    </lineage>
</organism>
<feature type="transmembrane region" description="Helical" evidence="7">
    <location>
        <begin position="60"/>
        <end position="87"/>
    </location>
</feature>
<evidence type="ECO:0000256" key="1">
    <source>
        <dbReference type="ARBA" id="ARBA00004141"/>
    </source>
</evidence>
<evidence type="ECO:0000256" key="6">
    <source>
        <dbReference type="ARBA" id="ARBA00023136"/>
    </source>
</evidence>
<dbReference type="AlphaFoldDB" id="A0A1Y1RRI1"/>
<feature type="transmembrane region" description="Helical" evidence="7">
    <location>
        <begin position="139"/>
        <end position="158"/>
    </location>
</feature>
<dbReference type="EMBL" id="LXWF01000008">
    <property type="protein sequence ID" value="ORC22622.1"/>
    <property type="molecule type" value="Genomic_DNA"/>
</dbReference>
<gene>
    <name evidence="9" type="ORF">A7979_10700</name>
</gene>
<dbReference type="Gene3D" id="1.20.1540.10">
    <property type="entry name" value="Rhomboid-like"/>
    <property type="match status" value="1"/>
</dbReference>
<accession>A0A1Y1RRI1</accession>
<comment type="caution">
    <text evidence="9">The sequence shown here is derived from an EMBL/GenBank/DDBJ whole genome shotgun (WGS) entry which is preliminary data.</text>
</comment>
<dbReference type="Pfam" id="PF01694">
    <property type="entry name" value="Rhomboid"/>
    <property type="match status" value="1"/>
</dbReference>
<evidence type="ECO:0000256" key="3">
    <source>
        <dbReference type="ARBA" id="ARBA00022692"/>
    </source>
</evidence>
<keyword evidence="10" id="KW-1185">Reference proteome</keyword>